<dbReference type="Pfam" id="PF13801">
    <property type="entry name" value="Metal_resist"/>
    <property type="match status" value="1"/>
</dbReference>
<evidence type="ECO:0000313" key="1">
    <source>
        <dbReference type="EMBL" id="USI74718.1"/>
    </source>
</evidence>
<accession>A0ABY4XCT2</accession>
<dbReference type="EMBL" id="CP084931">
    <property type="protein sequence ID" value="USI74718.1"/>
    <property type="molecule type" value="Genomic_DNA"/>
</dbReference>
<gene>
    <name evidence="1" type="ORF">LHA26_18380</name>
</gene>
<dbReference type="Proteomes" id="UP001056937">
    <property type="component" value="Chromosome 2"/>
</dbReference>
<keyword evidence="2" id="KW-1185">Reference proteome</keyword>
<dbReference type="RefSeq" id="WP_252168532.1">
    <property type="nucleotide sequence ID" value="NZ_CP084931.1"/>
</dbReference>
<name>A0ABY4XCT2_9SPHN</name>
<organism evidence="1 2">
    <name type="scientific">Sphingomonas morindae</name>
    <dbReference type="NCBI Taxonomy" id="1541170"/>
    <lineage>
        <taxon>Bacteria</taxon>
        <taxon>Pseudomonadati</taxon>
        <taxon>Pseudomonadota</taxon>
        <taxon>Alphaproteobacteria</taxon>
        <taxon>Sphingomonadales</taxon>
        <taxon>Sphingomonadaceae</taxon>
        <taxon>Sphingomonas</taxon>
    </lineage>
</organism>
<evidence type="ECO:0000313" key="2">
    <source>
        <dbReference type="Proteomes" id="UP001056937"/>
    </source>
</evidence>
<reference evidence="1" key="1">
    <citation type="journal article" date="2022" name="Toxins">
        <title>Genomic Analysis of Sphingopyxis sp. USTB-05 for Biodegrading Cyanobacterial Hepatotoxins.</title>
        <authorList>
            <person name="Liu C."/>
            <person name="Xu Q."/>
            <person name="Zhao Z."/>
            <person name="Zhang H."/>
            <person name="Liu X."/>
            <person name="Yin C."/>
            <person name="Liu Y."/>
            <person name="Yan H."/>
        </authorList>
    </citation>
    <scope>NUCLEOTIDE SEQUENCE</scope>
    <source>
        <strain evidence="1">NBD5</strain>
    </source>
</reference>
<proteinExistence type="predicted"/>
<sequence length="154" mass="16270">MSHRLFRLVCAASILLNLFLLGAALGGAAWLRAGHGMIGAGAIRVAGTTLPPDARRAFRGTLRTARAEMRAQADAGQAARAEAAALLRAPRLDTARLAAALARVRAADYAIRAHLEARAIAFAATLPADQRARLADGLERRRARAFARAASDRP</sequence>
<protein>
    <submittedName>
        <fullName evidence="1">Periplasmic heavy metal sensor</fullName>
    </submittedName>
</protein>
<dbReference type="InterPro" id="IPR025961">
    <property type="entry name" value="Metal_resist"/>
</dbReference>